<gene>
    <name evidence="1" type="ORF">EYF80_060200</name>
</gene>
<accession>A0A4Z2EM54</accession>
<dbReference type="AlphaFoldDB" id="A0A4Z2EM54"/>
<sequence length="137" mass="14456">MTVLPPFLEAFPPHTSAWQQVAVAVTGWRVWHALGLAPSSVAAEGRCWWSLGRRDGIVGRAEGGGGRSPAVGIEGPEYTRLSSWSRTGQVDEAGKPSLGLEVDAAVKASEVSVCSVTGGQPVNPPAFPELRFLCTCR</sequence>
<protein>
    <submittedName>
        <fullName evidence="1">Uncharacterized protein</fullName>
    </submittedName>
</protein>
<evidence type="ECO:0000313" key="1">
    <source>
        <dbReference type="EMBL" id="TNN29651.1"/>
    </source>
</evidence>
<proteinExistence type="predicted"/>
<evidence type="ECO:0000313" key="2">
    <source>
        <dbReference type="Proteomes" id="UP000314294"/>
    </source>
</evidence>
<dbReference type="EMBL" id="SRLO01005400">
    <property type="protein sequence ID" value="TNN29651.1"/>
    <property type="molecule type" value="Genomic_DNA"/>
</dbReference>
<comment type="caution">
    <text evidence="1">The sequence shown here is derived from an EMBL/GenBank/DDBJ whole genome shotgun (WGS) entry which is preliminary data.</text>
</comment>
<keyword evidence="2" id="KW-1185">Reference proteome</keyword>
<organism evidence="1 2">
    <name type="scientific">Liparis tanakae</name>
    <name type="common">Tanaka's snailfish</name>
    <dbReference type="NCBI Taxonomy" id="230148"/>
    <lineage>
        <taxon>Eukaryota</taxon>
        <taxon>Metazoa</taxon>
        <taxon>Chordata</taxon>
        <taxon>Craniata</taxon>
        <taxon>Vertebrata</taxon>
        <taxon>Euteleostomi</taxon>
        <taxon>Actinopterygii</taxon>
        <taxon>Neopterygii</taxon>
        <taxon>Teleostei</taxon>
        <taxon>Neoteleostei</taxon>
        <taxon>Acanthomorphata</taxon>
        <taxon>Eupercaria</taxon>
        <taxon>Perciformes</taxon>
        <taxon>Cottioidei</taxon>
        <taxon>Cottales</taxon>
        <taxon>Liparidae</taxon>
        <taxon>Liparis</taxon>
    </lineage>
</organism>
<reference evidence="1 2" key="1">
    <citation type="submission" date="2019-03" db="EMBL/GenBank/DDBJ databases">
        <title>First draft genome of Liparis tanakae, snailfish: a comprehensive survey of snailfish specific genes.</title>
        <authorList>
            <person name="Kim W."/>
            <person name="Song I."/>
            <person name="Jeong J.-H."/>
            <person name="Kim D."/>
            <person name="Kim S."/>
            <person name="Ryu S."/>
            <person name="Song J.Y."/>
            <person name="Lee S.K."/>
        </authorList>
    </citation>
    <scope>NUCLEOTIDE SEQUENCE [LARGE SCALE GENOMIC DNA]</scope>
    <source>
        <tissue evidence="1">Muscle</tissue>
    </source>
</reference>
<name>A0A4Z2EM54_9TELE</name>
<dbReference type="Proteomes" id="UP000314294">
    <property type="component" value="Unassembled WGS sequence"/>
</dbReference>